<dbReference type="Pfam" id="PF03650">
    <property type="entry name" value="MPC"/>
    <property type="match status" value="1"/>
</dbReference>
<dbReference type="AlphaFoldDB" id="A0A7S3CI26"/>
<evidence type="ECO:0000256" key="7">
    <source>
        <dbReference type="ARBA" id="ARBA00023128"/>
    </source>
</evidence>
<keyword evidence="8" id="KW-0472">Membrane</keyword>
<evidence type="ECO:0000256" key="6">
    <source>
        <dbReference type="ARBA" id="ARBA00022989"/>
    </source>
</evidence>
<dbReference type="GO" id="GO:0005743">
    <property type="term" value="C:mitochondrial inner membrane"/>
    <property type="evidence" value="ECO:0007669"/>
    <property type="project" value="UniProtKB-SubCell"/>
</dbReference>
<evidence type="ECO:0000313" key="11">
    <source>
        <dbReference type="EMBL" id="CAE0228979.1"/>
    </source>
</evidence>
<keyword evidence="4" id="KW-0812">Transmembrane</keyword>
<accession>A0A7S3CI26</accession>
<protein>
    <recommendedName>
        <fullName evidence="9">Mitochondrial pyruvate carrier</fullName>
    </recommendedName>
</protein>
<evidence type="ECO:0000256" key="3">
    <source>
        <dbReference type="ARBA" id="ARBA00022448"/>
    </source>
</evidence>
<feature type="region of interest" description="Disordered" evidence="10">
    <location>
        <begin position="100"/>
        <end position="119"/>
    </location>
</feature>
<dbReference type="GO" id="GO:0006850">
    <property type="term" value="P:pyruvate import into mitochondria"/>
    <property type="evidence" value="ECO:0007669"/>
    <property type="project" value="InterPro"/>
</dbReference>
<evidence type="ECO:0000256" key="5">
    <source>
        <dbReference type="ARBA" id="ARBA00022792"/>
    </source>
</evidence>
<name>A0A7S3CI26_9SPIT</name>
<evidence type="ECO:0000256" key="1">
    <source>
        <dbReference type="ARBA" id="ARBA00004448"/>
    </source>
</evidence>
<dbReference type="PANTHER" id="PTHR14154">
    <property type="entry name" value="UPF0041 BRAIN PROTEIN 44-RELATED"/>
    <property type="match status" value="1"/>
</dbReference>
<gene>
    <name evidence="11" type="ORF">SRAS04492_LOCUS763</name>
</gene>
<dbReference type="InterPro" id="IPR005336">
    <property type="entry name" value="MPC"/>
</dbReference>
<evidence type="ECO:0000256" key="2">
    <source>
        <dbReference type="ARBA" id="ARBA00006416"/>
    </source>
</evidence>
<keyword evidence="5 9" id="KW-0999">Mitochondrion inner membrane</keyword>
<evidence type="ECO:0000256" key="9">
    <source>
        <dbReference type="RuleBase" id="RU363100"/>
    </source>
</evidence>
<dbReference type="EMBL" id="HBIA01001436">
    <property type="protein sequence ID" value="CAE0228979.1"/>
    <property type="molecule type" value="Transcribed_RNA"/>
</dbReference>
<organism evidence="11">
    <name type="scientific">Strombidium rassoulzadegani</name>
    <dbReference type="NCBI Taxonomy" id="1082188"/>
    <lineage>
        <taxon>Eukaryota</taxon>
        <taxon>Sar</taxon>
        <taxon>Alveolata</taxon>
        <taxon>Ciliophora</taxon>
        <taxon>Intramacronucleata</taxon>
        <taxon>Spirotrichea</taxon>
        <taxon>Oligotrichia</taxon>
        <taxon>Strombidiidae</taxon>
        <taxon>Strombidium</taxon>
    </lineage>
</organism>
<sequence>MDKVMSFVNSPVGPKTVHFWGPAANWGLVLAAMLDSNKPPESISSRMTLTLFFYSCMFMRFAWRVAPRNYLLLTCHFSNASMQLFLFNKRRVYDNEQLAAKSKTQASDPQALIQGVSHH</sequence>
<keyword evidence="3 9" id="KW-0813">Transport</keyword>
<reference evidence="11" key="1">
    <citation type="submission" date="2021-01" db="EMBL/GenBank/DDBJ databases">
        <authorList>
            <person name="Corre E."/>
            <person name="Pelletier E."/>
            <person name="Niang G."/>
            <person name="Scheremetjew M."/>
            <person name="Finn R."/>
            <person name="Kale V."/>
            <person name="Holt S."/>
            <person name="Cochrane G."/>
            <person name="Meng A."/>
            <person name="Brown T."/>
            <person name="Cohen L."/>
        </authorList>
    </citation>
    <scope>NUCLEOTIDE SEQUENCE</scope>
    <source>
        <strain evidence="11">Ras09</strain>
    </source>
</reference>
<comment type="similarity">
    <text evidence="2 9">Belongs to the mitochondrial pyruvate carrier (MPC) (TC 2.A.105) family.</text>
</comment>
<evidence type="ECO:0000256" key="10">
    <source>
        <dbReference type="SAM" id="MobiDB-lite"/>
    </source>
</evidence>
<proteinExistence type="inferred from homology"/>
<comment type="subcellular location">
    <subcellularLocation>
        <location evidence="1 9">Mitochondrion inner membrane</location>
        <topology evidence="1 9">Multi-pass membrane protein</topology>
    </subcellularLocation>
</comment>
<comment type="function">
    <text evidence="9">Mediates the uptake of pyruvate into mitochondria.</text>
</comment>
<keyword evidence="6" id="KW-1133">Transmembrane helix</keyword>
<evidence type="ECO:0000256" key="8">
    <source>
        <dbReference type="ARBA" id="ARBA00023136"/>
    </source>
</evidence>
<evidence type="ECO:0000256" key="4">
    <source>
        <dbReference type="ARBA" id="ARBA00022692"/>
    </source>
</evidence>
<keyword evidence="7 9" id="KW-0496">Mitochondrion</keyword>